<name>A0A841PN20_9BACL</name>
<evidence type="ECO:0000313" key="3">
    <source>
        <dbReference type="EMBL" id="MBB6448606.1"/>
    </source>
</evidence>
<feature type="transmembrane region" description="Helical" evidence="1">
    <location>
        <begin position="20"/>
        <end position="52"/>
    </location>
</feature>
<dbReference type="AlphaFoldDB" id="A0A841PN20"/>
<dbReference type="EMBL" id="JACHHJ010000001">
    <property type="protein sequence ID" value="MBB6448606.1"/>
    <property type="molecule type" value="Genomic_DNA"/>
</dbReference>
<dbReference type="Proteomes" id="UP000568839">
    <property type="component" value="Unassembled WGS sequence"/>
</dbReference>
<feature type="transmembrane region" description="Helical" evidence="1">
    <location>
        <begin position="294"/>
        <end position="319"/>
    </location>
</feature>
<feature type="transmembrane region" description="Helical" evidence="1">
    <location>
        <begin position="64"/>
        <end position="81"/>
    </location>
</feature>
<keyword evidence="1" id="KW-0812">Transmembrane</keyword>
<dbReference type="RefSeq" id="WP_184402581.1">
    <property type="nucleotide sequence ID" value="NZ_JACHHJ010000001.1"/>
</dbReference>
<dbReference type="Pfam" id="PF07670">
    <property type="entry name" value="Gate"/>
    <property type="match status" value="1"/>
</dbReference>
<feature type="transmembrane region" description="Helical" evidence="1">
    <location>
        <begin position="181"/>
        <end position="202"/>
    </location>
</feature>
<reference evidence="3 4" key="1">
    <citation type="submission" date="2020-08" db="EMBL/GenBank/DDBJ databases">
        <title>Genomic Encyclopedia of Type Strains, Phase IV (KMG-IV): sequencing the most valuable type-strain genomes for metagenomic binning, comparative biology and taxonomic classification.</title>
        <authorList>
            <person name="Goeker M."/>
        </authorList>
    </citation>
    <scope>NUCLEOTIDE SEQUENCE [LARGE SCALE GENOMIC DNA]</scope>
    <source>
        <strain evidence="3 4">DSM 21769</strain>
    </source>
</reference>
<organism evidence="3 4">
    <name type="scientific">Geomicrobium halophilum</name>
    <dbReference type="NCBI Taxonomy" id="549000"/>
    <lineage>
        <taxon>Bacteria</taxon>
        <taxon>Bacillati</taxon>
        <taxon>Bacillota</taxon>
        <taxon>Bacilli</taxon>
        <taxon>Bacillales</taxon>
        <taxon>Geomicrobium</taxon>
    </lineage>
</organism>
<feature type="transmembrane region" description="Helical" evidence="1">
    <location>
        <begin position="401"/>
        <end position="418"/>
    </location>
</feature>
<keyword evidence="1" id="KW-1133">Transmembrane helix</keyword>
<feature type="transmembrane region" description="Helical" evidence="1">
    <location>
        <begin position="101"/>
        <end position="125"/>
    </location>
</feature>
<evidence type="ECO:0000259" key="2">
    <source>
        <dbReference type="Pfam" id="PF07670"/>
    </source>
</evidence>
<feature type="transmembrane region" description="Helical" evidence="1">
    <location>
        <begin position="356"/>
        <end position="381"/>
    </location>
</feature>
<dbReference type="InterPro" id="IPR011642">
    <property type="entry name" value="Gate_dom"/>
</dbReference>
<keyword evidence="1" id="KW-0472">Membrane</keyword>
<feature type="domain" description="Nucleoside transporter/FeoB GTPase Gate" evidence="2">
    <location>
        <begin position="103"/>
        <end position="203"/>
    </location>
</feature>
<gene>
    <name evidence="3" type="ORF">HNR44_000555</name>
</gene>
<evidence type="ECO:0000256" key="1">
    <source>
        <dbReference type="SAM" id="Phobius"/>
    </source>
</evidence>
<comment type="caution">
    <text evidence="3">The sequence shown here is derived from an EMBL/GenBank/DDBJ whole genome shotgun (WGS) entry which is preliminary data.</text>
</comment>
<feature type="transmembrane region" description="Helical" evidence="1">
    <location>
        <begin position="146"/>
        <end position="169"/>
    </location>
</feature>
<feature type="transmembrane region" description="Helical" evidence="1">
    <location>
        <begin position="209"/>
        <end position="229"/>
    </location>
</feature>
<protein>
    <submittedName>
        <fullName evidence="3">Nucleoside recognition membrane protein YjiH</fullName>
    </submittedName>
</protein>
<sequence>MELKPNPQRSSEPVTRNYLVKFLIFSLIGIFAFFVPFYILAVILMGAVYPFYNRTWTKDITHGILSFFKIIGALVMVMFFFQMGPQWLFHPDMAPYLVENLVIPVGLLVPIGAVFLAFLAGYGLLEFIGVMMQPVMRPLWKTPGKSAIDAMASFVGSYSIGLLITNRVFKEGKYTVQEASIIATGFSTVSATFMIVVANTLGLMEFWNLYFWVTLFVTFTVTAITVRIWPLNKMSTKYIHKNIGQPEERIRENRIKAAWTQAMEAAASSHGVGKTVWLNLKDGFIMTMSILPTILSIGILGLFLVEYTPVFNVLSYLFLPVTWLMQIPDPLLAAEATVISITEMFLPAVLAAEAPLVTRFIVGTLSVSAILFFSASIPAILATDIPISIPKLMIIWVERSILTLVLVTPIAYLFFGFVL</sequence>
<accession>A0A841PN20</accession>
<proteinExistence type="predicted"/>
<keyword evidence="4" id="KW-1185">Reference proteome</keyword>
<evidence type="ECO:0000313" key="4">
    <source>
        <dbReference type="Proteomes" id="UP000568839"/>
    </source>
</evidence>